<evidence type="ECO:0000313" key="3">
    <source>
        <dbReference type="EMBL" id="BCN22802.1"/>
    </source>
</evidence>
<geneLocation type="plasmid" evidence="3">
    <name>pJW044</name>
</geneLocation>
<sequence>MDRFPPYQPKPGAVLSPTGKGYIDDEEDDSEHEQEVEEGRDPVELDDEIIEAMRFVTPPPEAPVNKTNREKYSCPVCHINLWGKPGIVVYCGGEHCNKAALVVLK</sequence>
<reference evidence="3" key="2">
    <citation type="submission" date="2020-11" db="EMBL/GenBank/DDBJ databases">
        <title>Enhanced Carbapenem Resistance through Multimerization of a Plasmid Carrying Carbapenemase Gene.</title>
        <authorList>
            <person name="Abe R."/>
            <person name="Akeda Y."/>
            <person name="Sugawara Y."/>
            <person name="Tomono K."/>
            <person name="Kawahara R."/>
            <person name="Hamada S."/>
        </authorList>
    </citation>
    <scope>NUCLEOTIDE SEQUENCE</scope>
    <source>
        <strain evidence="3">JW044</strain>
        <plasmid evidence="3">pJW044</plasmid>
    </source>
</reference>
<feature type="region of interest" description="Disordered" evidence="1">
    <location>
        <begin position="1"/>
        <end position="44"/>
    </location>
</feature>
<protein>
    <submittedName>
        <fullName evidence="3">Uncharacterized protein</fullName>
    </submittedName>
</protein>
<proteinExistence type="predicted"/>
<keyword evidence="3" id="KW-0614">Plasmid</keyword>
<reference evidence="2" key="1">
    <citation type="submission" date="2020-10" db="EMBL/GenBank/DDBJ databases">
        <title>Enhancement of Carbapenem Resistance due to Multimerization of a Plasmid Encoding Carbapenemase.</title>
        <authorList>
            <person name="Abe R."/>
            <person name="Akeda Y."/>
            <person name="Sugawara Y."/>
            <person name="Yamamoto N."/>
            <person name="Tomono K."/>
            <person name="Kawahara R."/>
            <person name="Hamada S."/>
        </authorList>
    </citation>
    <scope>NUCLEOTIDE SEQUENCE</scope>
    <source>
        <strain evidence="2">E044</strain>
        <plasmid evidence="2">pE044_IMP6</plasmid>
    </source>
</reference>
<dbReference type="EMBL" id="LC594662">
    <property type="protein sequence ID" value="BCN22802.1"/>
    <property type="molecule type" value="Genomic_DNA"/>
</dbReference>
<feature type="compositionally biased region" description="Acidic residues" evidence="1">
    <location>
        <begin position="24"/>
        <end position="36"/>
    </location>
</feature>
<accession>A0A7R7IAE2</accession>
<name>A0A7R7IAE2_ECOLX</name>
<dbReference type="EMBL" id="LC590858">
    <property type="protein sequence ID" value="BCM60106.1"/>
    <property type="molecule type" value="Genomic_DNA"/>
</dbReference>
<evidence type="ECO:0000256" key="1">
    <source>
        <dbReference type="SAM" id="MobiDB-lite"/>
    </source>
</evidence>
<evidence type="ECO:0000313" key="2">
    <source>
        <dbReference type="EMBL" id="BCM60106.1"/>
    </source>
</evidence>
<organism evidence="3">
    <name type="scientific">Escherichia coli</name>
    <dbReference type="NCBI Taxonomy" id="562"/>
    <lineage>
        <taxon>Bacteria</taxon>
        <taxon>Pseudomonadati</taxon>
        <taxon>Pseudomonadota</taxon>
        <taxon>Gammaproteobacteria</taxon>
        <taxon>Enterobacterales</taxon>
        <taxon>Enterobacteriaceae</taxon>
        <taxon>Escherichia</taxon>
    </lineage>
</organism>
<geneLocation type="plasmid" evidence="2">
    <name>pE044_IMP6</name>
</geneLocation>
<dbReference type="AlphaFoldDB" id="A0A7R7IAE2"/>